<evidence type="ECO:0000313" key="1">
    <source>
        <dbReference type="EMBL" id="MFC5510314.1"/>
    </source>
</evidence>
<dbReference type="PANTHER" id="PTHR43084">
    <property type="entry name" value="PERSULFIDE DIOXYGENASE ETHE1"/>
    <property type="match status" value="1"/>
</dbReference>
<keyword evidence="2" id="KW-1185">Reference proteome</keyword>
<dbReference type="Proteomes" id="UP001596031">
    <property type="component" value="Unassembled WGS sequence"/>
</dbReference>
<protein>
    <recommendedName>
        <fullName evidence="3">Metallo-beta-lactamase superfamily protein</fullName>
    </recommendedName>
</protein>
<organism evidence="1 2">
    <name type="scientific">Massilia jejuensis</name>
    <dbReference type="NCBI Taxonomy" id="648894"/>
    <lineage>
        <taxon>Bacteria</taxon>
        <taxon>Pseudomonadati</taxon>
        <taxon>Pseudomonadota</taxon>
        <taxon>Betaproteobacteria</taxon>
        <taxon>Burkholderiales</taxon>
        <taxon>Oxalobacteraceae</taxon>
        <taxon>Telluria group</taxon>
        <taxon>Massilia</taxon>
    </lineage>
</organism>
<dbReference type="EMBL" id="JBHSMS010000013">
    <property type="protein sequence ID" value="MFC5510314.1"/>
    <property type="molecule type" value="Genomic_DNA"/>
</dbReference>
<dbReference type="PANTHER" id="PTHR43084:SF1">
    <property type="entry name" value="PERSULFIDE DIOXYGENASE ETHE1, MITOCHONDRIAL"/>
    <property type="match status" value="1"/>
</dbReference>
<accession>A0ABW0PCC9</accession>
<dbReference type="RefSeq" id="WP_379717485.1">
    <property type="nucleotide sequence ID" value="NZ_JBHSMS010000013.1"/>
</dbReference>
<gene>
    <name evidence="1" type="ORF">ACFPOU_04125</name>
</gene>
<dbReference type="SUPFAM" id="SSF56281">
    <property type="entry name" value="Metallo-hydrolase/oxidoreductase"/>
    <property type="match status" value="1"/>
</dbReference>
<evidence type="ECO:0008006" key="3">
    <source>
        <dbReference type="Google" id="ProtNLM"/>
    </source>
</evidence>
<proteinExistence type="predicted"/>
<dbReference type="Gene3D" id="3.60.15.10">
    <property type="entry name" value="Ribonuclease Z/Hydroxyacylglutathione hydrolase-like"/>
    <property type="match status" value="1"/>
</dbReference>
<dbReference type="InterPro" id="IPR051682">
    <property type="entry name" value="Mito_Persulfide_Diox"/>
</dbReference>
<evidence type="ECO:0000313" key="2">
    <source>
        <dbReference type="Proteomes" id="UP001596031"/>
    </source>
</evidence>
<sequence length="99" mass="10491">MNLHPIQLLDTQSSTFTCILAAQRSNQAVIVDPVDPHWGRDPHHLDRVGLRLAYVLETHAHAGYVTSAGKLRELNGAQAAVPGGCGIGAAEVQLSDGDV</sequence>
<name>A0ABW0PCC9_9BURK</name>
<comment type="caution">
    <text evidence="1">The sequence shown here is derived from an EMBL/GenBank/DDBJ whole genome shotgun (WGS) entry which is preliminary data.</text>
</comment>
<dbReference type="InterPro" id="IPR036866">
    <property type="entry name" value="RibonucZ/Hydroxyglut_hydro"/>
</dbReference>
<reference evidence="2" key="1">
    <citation type="journal article" date="2019" name="Int. J. Syst. Evol. Microbiol.">
        <title>The Global Catalogue of Microorganisms (GCM) 10K type strain sequencing project: providing services to taxonomists for standard genome sequencing and annotation.</title>
        <authorList>
            <consortium name="The Broad Institute Genomics Platform"/>
            <consortium name="The Broad Institute Genome Sequencing Center for Infectious Disease"/>
            <person name="Wu L."/>
            <person name="Ma J."/>
        </authorList>
    </citation>
    <scope>NUCLEOTIDE SEQUENCE [LARGE SCALE GENOMIC DNA]</scope>
    <source>
        <strain evidence="2">CCUG 38813</strain>
    </source>
</reference>